<dbReference type="Proteomes" id="UP000266721">
    <property type="component" value="Unassembled WGS sequence"/>
</dbReference>
<evidence type="ECO:0000313" key="3">
    <source>
        <dbReference type="Proteomes" id="UP000266721"/>
    </source>
</evidence>
<reference evidence="2 3" key="1">
    <citation type="journal article" date="2016" name="PLoS ONE">
        <title>A First Insight into the Genome of the Filter-Feeder Mussel Mytilus galloprovincialis.</title>
        <authorList>
            <person name="Murgarella M."/>
            <person name="Puiu D."/>
            <person name="Novoa B."/>
            <person name="Figueras A."/>
            <person name="Posada D."/>
            <person name="Canchaya C."/>
        </authorList>
    </citation>
    <scope>NUCLEOTIDE SEQUENCE [LARGE SCALE GENOMIC DNA]</scope>
    <source>
        <tissue evidence="2">Muscle</tissue>
    </source>
</reference>
<feature type="non-terminal residue" evidence="2">
    <location>
        <position position="1"/>
    </location>
</feature>
<comment type="caution">
    <text evidence="2">The sequence shown here is derived from an EMBL/GenBank/DDBJ whole genome shotgun (WGS) entry which is preliminary data.</text>
</comment>
<dbReference type="InterPro" id="IPR013783">
    <property type="entry name" value="Ig-like_fold"/>
</dbReference>
<proteinExistence type="predicted"/>
<feature type="non-terminal residue" evidence="2">
    <location>
        <position position="229"/>
    </location>
</feature>
<keyword evidence="3" id="KW-1185">Reference proteome</keyword>
<organism evidence="2 3">
    <name type="scientific">Mytilus galloprovincialis</name>
    <name type="common">Mediterranean mussel</name>
    <dbReference type="NCBI Taxonomy" id="29158"/>
    <lineage>
        <taxon>Eukaryota</taxon>
        <taxon>Metazoa</taxon>
        <taxon>Spiralia</taxon>
        <taxon>Lophotrochozoa</taxon>
        <taxon>Mollusca</taxon>
        <taxon>Bivalvia</taxon>
        <taxon>Autobranchia</taxon>
        <taxon>Pteriomorphia</taxon>
        <taxon>Mytilida</taxon>
        <taxon>Mytiloidea</taxon>
        <taxon>Mytilidae</taxon>
        <taxon>Mytilinae</taxon>
        <taxon>Mytilus</taxon>
    </lineage>
</organism>
<gene>
    <name evidence="2" type="ORF">AM593_08466</name>
</gene>
<dbReference type="AlphaFoldDB" id="A0A3L5TUX1"/>
<sequence length="229" mass="25921">MFTHTVTLTPLWSTDKFVSSFREGDTVQFTCTGNIGKPPGRFVWQIIPQQGEPIFYSNETTVVIDQIPDICSFRGTSNLTVGITADHFKAKVRCFEESQANAVRHITVTKQPNKAQYDQKTSTINLTCSGDGNPEPTYNWFRQENRSSILSWTNLYIIEDVIKNNSDLTNHGHQKNQSHQRLQLREQNYCQKLTCNDSNVNAVTHSTVSLTELDGVSDVNKESKNNSRS</sequence>
<name>A0A3L5TUX1_MYTGA</name>
<dbReference type="InterPro" id="IPR036179">
    <property type="entry name" value="Ig-like_dom_sf"/>
</dbReference>
<dbReference type="PROSITE" id="PS50835">
    <property type="entry name" value="IG_LIKE"/>
    <property type="match status" value="1"/>
</dbReference>
<evidence type="ECO:0000259" key="1">
    <source>
        <dbReference type="PROSITE" id="PS50835"/>
    </source>
</evidence>
<evidence type="ECO:0000313" key="2">
    <source>
        <dbReference type="EMBL" id="OPL33642.1"/>
    </source>
</evidence>
<dbReference type="InterPro" id="IPR007110">
    <property type="entry name" value="Ig-like_dom"/>
</dbReference>
<feature type="domain" description="Ig-like" evidence="1">
    <location>
        <begin position="106"/>
        <end position="211"/>
    </location>
</feature>
<accession>A0A3L5TUX1</accession>
<protein>
    <recommendedName>
        <fullName evidence="1">Ig-like domain-containing protein</fullName>
    </recommendedName>
</protein>
<dbReference type="SUPFAM" id="SSF48726">
    <property type="entry name" value="Immunoglobulin"/>
    <property type="match status" value="1"/>
</dbReference>
<dbReference type="EMBL" id="KV582080">
    <property type="protein sequence ID" value="OPL33642.1"/>
    <property type="molecule type" value="Genomic_DNA"/>
</dbReference>
<dbReference type="Gene3D" id="2.60.40.10">
    <property type="entry name" value="Immunoglobulins"/>
    <property type="match status" value="2"/>
</dbReference>